<dbReference type="SUPFAM" id="SSF48264">
    <property type="entry name" value="Cytochrome P450"/>
    <property type="match status" value="1"/>
</dbReference>
<dbReference type="PRINTS" id="PR00385">
    <property type="entry name" value="P450"/>
</dbReference>
<dbReference type="Pfam" id="PF00067">
    <property type="entry name" value="p450"/>
    <property type="match status" value="1"/>
</dbReference>
<protein>
    <submittedName>
        <fullName evidence="8">Uncharacterized protein</fullName>
    </submittedName>
</protein>
<evidence type="ECO:0000256" key="3">
    <source>
        <dbReference type="ARBA" id="ARBA00022617"/>
    </source>
</evidence>
<keyword evidence="3" id="KW-0349">Heme</keyword>
<dbReference type="STRING" id="50376.A0A517LHN0"/>
<dbReference type="PANTHER" id="PTHR24287:SF1">
    <property type="entry name" value="P450, PUTATIVE (EUROFUNG)-RELATED"/>
    <property type="match status" value="1"/>
</dbReference>
<gene>
    <name evidence="8" type="ORF">FKW77_007922</name>
</gene>
<proteinExistence type="inferred from homology"/>
<dbReference type="PANTHER" id="PTHR24287">
    <property type="entry name" value="P450, PUTATIVE (EUROFUNG)-RELATED"/>
    <property type="match status" value="1"/>
</dbReference>
<dbReference type="Proteomes" id="UP000316270">
    <property type="component" value="Chromosome 12"/>
</dbReference>
<accession>A0A517LHN0</accession>
<dbReference type="InterPro" id="IPR047146">
    <property type="entry name" value="Cyt_P450_E_CYP52_fungi"/>
</dbReference>
<dbReference type="GO" id="GO:0004497">
    <property type="term" value="F:monooxygenase activity"/>
    <property type="evidence" value="ECO:0007669"/>
    <property type="project" value="UniProtKB-KW"/>
</dbReference>
<evidence type="ECO:0000256" key="5">
    <source>
        <dbReference type="ARBA" id="ARBA00023002"/>
    </source>
</evidence>
<evidence type="ECO:0000256" key="6">
    <source>
        <dbReference type="ARBA" id="ARBA00023004"/>
    </source>
</evidence>
<evidence type="ECO:0000256" key="4">
    <source>
        <dbReference type="ARBA" id="ARBA00022723"/>
    </source>
</evidence>
<keyword evidence="9" id="KW-1185">Reference proteome</keyword>
<comment type="similarity">
    <text evidence="2">Belongs to the cytochrome P450 family.</text>
</comment>
<dbReference type="InterPro" id="IPR036396">
    <property type="entry name" value="Cyt_P450_sf"/>
</dbReference>
<comment type="cofactor">
    <cofactor evidence="1">
        <name>heme</name>
        <dbReference type="ChEBI" id="CHEBI:30413"/>
    </cofactor>
</comment>
<evidence type="ECO:0000313" key="8">
    <source>
        <dbReference type="EMBL" id="QDS75149.1"/>
    </source>
</evidence>
<dbReference type="Gene3D" id="1.10.630.10">
    <property type="entry name" value="Cytochrome P450"/>
    <property type="match status" value="1"/>
</dbReference>
<dbReference type="InterPro" id="IPR001128">
    <property type="entry name" value="Cyt_P450"/>
</dbReference>
<evidence type="ECO:0000256" key="7">
    <source>
        <dbReference type="ARBA" id="ARBA00023033"/>
    </source>
</evidence>
<dbReference type="GO" id="GO:0005506">
    <property type="term" value="F:iron ion binding"/>
    <property type="evidence" value="ECO:0007669"/>
    <property type="project" value="InterPro"/>
</dbReference>
<dbReference type="GO" id="GO:0016705">
    <property type="term" value="F:oxidoreductase activity, acting on paired donors, with incorporation or reduction of molecular oxygen"/>
    <property type="evidence" value="ECO:0007669"/>
    <property type="project" value="InterPro"/>
</dbReference>
<dbReference type="OrthoDB" id="1470350at2759"/>
<keyword evidence="4" id="KW-0479">Metal-binding</keyword>
<dbReference type="GO" id="GO:0020037">
    <property type="term" value="F:heme binding"/>
    <property type="evidence" value="ECO:0007669"/>
    <property type="project" value="InterPro"/>
</dbReference>
<evidence type="ECO:0000256" key="1">
    <source>
        <dbReference type="ARBA" id="ARBA00001971"/>
    </source>
</evidence>
<keyword evidence="7" id="KW-0503">Monooxygenase</keyword>
<keyword evidence="6" id="KW-0408">Iron</keyword>
<dbReference type="InterPro" id="IPR002401">
    <property type="entry name" value="Cyt_P450_E_grp-I"/>
</dbReference>
<dbReference type="PRINTS" id="PR00463">
    <property type="entry name" value="EP450I"/>
</dbReference>
<keyword evidence="5" id="KW-0560">Oxidoreductase</keyword>
<dbReference type="EMBL" id="CP042196">
    <property type="protein sequence ID" value="QDS75149.1"/>
    <property type="molecule type" value="Genomic_DNA"/>
</dbReference>
<evidence type="ECO:0000313" key="9">
    <source>
        <dbReference type="Proteomes" id="UP000316270"/>
    </source>
</evidence>
<reference evidence="8 9" key="1">
    <citation type="submission" date="2019-07" db="EMBL/GenBank/DDBJ databases">
        <title>Finished genome of Venturia effusa.</title>
        <authorList>
            <person name="Young C.A."/>
            <person name="Cox M.P."/>
            <person name="Ganley A.R.D."/>
            <person name="David W.J."/>
        </authorList>
    </citation>
    <scope>NUCLEOTIDE SEQUENCE [LARGE SCALE GENOMIC DNA]</scope>
    <source>
        <strain evidence="9">albino</strain>
    </source>
</reference>
<name>A0A517LHN0_9PEZI</name>
<organism evidence="8 9">
    <name type="scientific">Venturia effusa</name>
    <dbReference type="NCBI Taxonomy" id="50376"/>
    <lineage>
        <taxon>Eukaryota</taxon>
        <taxon>Fungi</taxon>
        <taxon>Dikarya</taxon>
        <taxon>Ascomycota</taxon>
        <taxon>Pezizomycotina</taxon>
        <taxon>Dothideomycetes</taxon>
        <taxon>Pleosporomycetidae</taxon>
        <taxon>Venturiales</taxon>
        <taxon>Venturiaceae</taxon>
        <taxon>Venturia</taxon>
    </lineage>
</organism>
<sequence length="248" mass="27677">MFLLFGRSEDSLEMKSSNGDADTKFANDFNIAQDYLARRGRLGGLYWLIGGSEFRRACKSVHDFLDEIIRKSLASDGPGQSSQEKSKYIFLDALIEETKDPTVLRSQLLNVLLAGRDTTACTLSWAFILLSRNPSILRKLRMEIASVVGNGSPTQADLKKMHYLSLVIKEVLRLYPSVPVNSRMALRTTTLPIEGGPSGTSPVMVRKGEAVGYCVYAMHRRRDIYGEDADEFRIVFGHNNSFKGDEAL</sequence>
<evidence type="ECO:0000256" key="2">
    <source>
        <dbReference type="ARBA" id="ARBA00010617"/>
    </source>
</evidence>
<dbReference type="AlphaFoldDB" id="A0A517LHN0"/>